<keyword evidence="1" id="KW-1133">Transmembrane helix</keyword>
<sequence length="113" mass="11687">MIRYLAGLVASAAALVAGGWLLLAPFALGHEGDQRTIDLATGAGVCLIAMVTAMAWATAWRARLRADGVLAQRRPALAPEPPAVPSAEELHALLKPLVAALAADQADRGEVRA</sequence>
<dbReference type="EMBL" id="JBICRM010000039">
    <property type="protein sequence ID" value="MFG1709771.1"/>
    <property type="molecule type" value="Genomic_DNA"/>
</dbReference>
<keyword evidence="1" id="KW-0472">Membrane</keyword>
<reference evidence="2 3" key="1">
    <citation type="submission" date="2024-10" db="EMBL/GenBank/DDBJ databases">
        <authorList>
            <person name="Topkara A.R."/>
            <person name="Saygin H."/>
        </authorList>
    </citation>
    <scope>NUCLEOTIDE SEQUENCE [LARGE SCALE GENOMIC DNA]</scope>
    <source>
        <strain evidence="2 3">M3C6</strain>
    </source>
</reference>
<dbReference type="RefSeq" id="WP_393174863.1">
    <property type="nucleotide sequence ID" value="NZ_JBICRM010000039.1"/>
</dbReference>
<organism evidence="2 3">
    <name type="scientific">Nonomuraea marmarensis</name>
    <dbReference type="NCBI Taxonomy" id="3351344"/>
    <lineage>
        <taxon>Bacteria</taxon>
        <taxon>Bacillati</taxon>
        <taxon>Actinomycetota</taxon>
        <taxon>Actinomycetes</taxon>
        <taxon>Streptosporangiales</taxon>
        <taxon>Streptosporangiaceae</taxon>
        <taxon>Nonomuraea</taxon>
    </lineage>
</organism>
<dbReference type="Proteomes" id="UP001603978">
    <property type="component" value="Unassembled WGS sequence"/>
</dbReference>
<accession>A0ABW7AQX1</accession>
<name>A0ABW7AQX1_9ACTN</name>
<gene>
    <name evidence="2" type="ORF">ACFLIM_42005</name>
</gene>
<evidence type="ECO:0000256" key="1">
    <source>
        <dbReference type="SAM" id="Phobius"/>
    </source>
</evidence>
<evidence type="ECO:0000313" key="3">
    <source>
        <dbReference type="Proteomes" id="UP001603978"/>
    </source>
</evidence>
<keyword evidence="1" id="KW-0812">Transmembrane</keyword>
<feature type="transmembrane region" description="Helical" evidence="1">
    <location>
        <begin position="39"/>
        <end position="60"/>
    </location>
</feature>
<evidence type="ECO:0000313" key="2">
    <source>
        <dbReference type="EMBL" id="MFG1709771.1"/>
    </source>
</evidence>
<comment type="caution">
    <text evidence="2">The sequence shown here is derived from an EMBL/GenBank/DDBJ whole genome shotgun (WGS) entry which is preliminary data.</text>
</comment>
<proteinExistence type="predicted"/>
<keyword evidence="3" id="KW-1185">Reference proteome</keyword>
<protein>
    <submittedName>
        <fullName evidence="2">Uncharacterized protein</fullName>
    </submittedName>
</protein>